<dbReference type="InterPro" id="IPR036390">
    <property type="entry name" value="WH_DNA-bd_sf"/>
</dbReference>
<evidence type="ECO:0000256" key="1">
    <source>
        <dbReference type="ARBA" id="ARBA00023015"/>
    </source>
</evidence>
<evidence type="ECO:0000256" key="3">
    <source>
        <dbReference type="ARBA" id="ARBA00023163"/>
    </source>
</evidence>
<dbReference type="PROSITE" id="PS01117">
    <property type="entry name" value="HTH_MARR_1"/>
    <property type="match status" value="1"/>
</dbReference>
<accession>A0A6N6N3D9</accession>
<keyword evidence="1" id="KW-0805">Transcription regulation</keyword>
<comment type="caution">
    <text evidence="5">The sequence shown here is derived from an EMBL/GenBank/DDBJ whole genome shotgun (WGS) entry which is preliminary data.</text>
</comment>
<keyword evidence="3" id="KW-0804">Transcription</keyword>
<dbReference type="SUPFAM" id="SSF46785">
    <property type="entry name" value="Winged helix' DNA-binding domain"/>
    <property type="match status" value="1"/>
</dbReference>
<dbReference type="Pfam" id="PF01047">
    <property type="entry name" value="MarR"/>
    <property type="match status" value="1"/>
</dbReference>
<dbReference type="PRINTS" id="PR00598">
    <property type="entry name" value="HTHMARR"/>
</dbReference>
<dbReference type="Gene3D" id="1.10.10.10">
    <property type="entry name" value="Winged helix-like DNA-binding domain superfamily/Winged helix DNA-binding domain"/>
    <property type="match status" value="1"/>
</dbReference>
<dbReference type="GO" id="GO:0003677">
    <property type="term" value="F:DNA binding"/>
    <property type="evidence" value="ECO:0007669"/>
    <property type="project" value="UniProtKB-KW"/>
</dbReference>
<dbReference type="PROSITE" id="PS50995">
    <property type="entry name" value="HTH_MARR_2"/>
    <property type="match status" value="1"/>
</dbReference>
<dbReference type="GO" id="GO:0003700">
    <property type="term" value="F:DNA-binding transcription factor activity"/>
    <property type="evidence" value="ECO:0007669"/>
    <property type="project" value="InterPro"/>
</dbReference>
<proteinExistence type="predicted"/>
<gene>
    <name evidence="5" type="ORF">F8A88_00030</name>
</gene>
<evidence type="ECO:0000313" key="5">
    <source>
        <dbReference type="EMBL" id="KAB1442702.1"/>
    </source>
</evidence>
<feature type="domain" description="HTH marR-type" evidence="4">
    <location>
        <begin position="55"/>
        <end position="189"/>
    </location>
</feature>
<dbReference type="Proteomes" id="UP000438699">
    <property type="component" value="Unassembled WGS sequence"/>
</dbReference>
<dbReference type="InterPro" id="IPR023187">
    <property type="entry name" value="Tscrpt_reg_MarR-type_CS"/>
</dbReference>
<dbReference type="SMART" id="SM00347">
    <property type="entry name" value="HTH_MARR"/>
    <property type="match status" value="1"/>
</dbReference>
<keyword evidence="2" id="KW-0238">DNA-binding</keyword>
<dbReference type="InterPro" id="IPR036388">
    <property type="entry name" value="WH-like_DNA-bd_sf"/>
</dbReference>
<evidence type="ECO:0000256" key="2">
    <source>
        <dbReference type="ARBA" id="ARBA00023125"/>
    </source>
</evidence>
<organism evidence="5 6">
    <name type="scientific">Pseudodesulfovibrio senegalensis</name>
    <dbReference type="NCBI Taxonomy" id="1721087"/>
    <lineage>
        <taxon>Bacteria</taxon>
        <taxon>Pseudomonadati</taxon>
        <taxon>Thermodesulfobacteriota</taxon>
        <taxon>Desulfovibrionia</taxon>
        <taxon>Desulfovibrionales</taxon>
        <taxon>Desulfovibrionaceae</taxon>
    </lineage>
</organism>
<dbReference type="EMBL" id="WAIE01000001">
    <property type="protein sequence ID" value="KAB1442702.1"/>
    <property type="molecule type" value="Genomic_DNA"/>
</dbReference>
<dbReference type="AlphaFoldDB" id="A0A6N6N3D9"/>
<dbReference type="PANTHER" id="PTHR42756">
    <property type="entry name" value="TRANSCRIPTIONAL REGULATOR, MARR"/>
    <property type="match status" value="1"/>
</dbReference>
<dbReference type="PANTHER" id="PTHR42756:SF1">
    <property type="entry name" value="TRANSCRIPTIONAL REPRESSOR OF EMRAB OPERON"/>
    <property type="match status" value="1"/>
</dbReference>
<sequence length="192" mass="21895">MNILSVQCIRVLRKNVLRVHGLLTTALEIVKRLTDFSGTTYRGDDMGSVEDFFEGEPVGFLLARASQYMRLQLGRSFADAGLGISVEQWRLLIELWQRDGLNQRELGERCFKSKVSVTKMLAKLEDQGYVLRRRSTRDRRGNRVFLTAAGKRLRDVTLELAAKNNMHAVDGVDDDDLAAFKRVARTIFLNME</sequence>
<name>A0A6N6N3D9_9BACT</name>
<evidence type="ECO:0000259" key="4">
    <source>
        <dbReference type="PROSITE" id="PS50995"/>
    </source>
</evidence>
<dbReference type="InterPro" id="IPR000835">
    <property type="entry name" value="HTH_MarR-typ"/>
</dbReference>
<protein>
    <submittedName>
        <fullName evidence="5">Winged helix-turn-helix transcriptional regulator</fullName>
    </submittedName>
</protein>
<keyword evidence="6" id="KW-1185">Reference proteome</keyword>
<reference evidence="5 6" key="1">
    <citation type="journal article" date="2017" name="Int. J. Syst. Evol. Microbiol.">
        <title>Desulfovibrio senegalensis sp. nov., a mesophilic sulfate reducer isolated from marine sediment.</title>
        <authorList>
            <person name="Thioye A."/>
            <person name="Gam Z.B.A."/>
            <person name="Mbengue M."/>
            <person name="Cayol J.L."/>
            <person name="Joseph-Bartoli M."/>
            <person name="Toure-Kane C."/>
            <person name="Labat M."/>
        </authorList>
    </citation>
    <scope>NUCLEOTIDE SEQUENCE [LARGE SCALE GENOMIC DNA]</scope>
    <source>
        <strain evidence="5 6">DSM 101509</strain>
    </source>
</reference>
<evidence type="ECO:0000313" key="6">
    <source>
        <dbReference type="Proteomes" id="UP000438699"/>
    </source>
</evidence>